<protein>
    <recommendedName>
        <fullName evidence="2">Phosphotyrosine protein phosphatase I domain-containing protein</fullName>
    </recommendedName>
</protein>
<organism evidence="3 4">
    <name type="scientific">Draconibacterium halophilum</name>
    <dbReference type="NCBI Taxonomy" id="2706887"/>
    <lineage>
        <taxon>Bacteria</taxon>
        <taxon>Pseudomonadati</taxon>
        <taxon>Bacteroidota</taxon>
        <taxon>Bacteroidia</taxon>
        <taxon>Marinilabiliales</taxon>
        <taxon>Prolixibacteraceae</taxon>
        <taxon>Draconibacterium</taxon>
    </lineage>
</organism>
<dbReference type="SMART" id="SM00226">
    <property type="entry name" value="LMWPc"/>
    <property type="match status" value="1"/>
</dbReference>
<dbReference type="SUPFAM" id="SSF52788">
    <property type="entry name" value="Phosphotyrosine protein phosphatases I"/>
    <property type="match status" value="1"/>
</dbReference>
<gene>
    <name evidence="3" type="ORF">G0Q07_11310</name>
</gene>
<dbReference type="AlphaFoldDB" id="A0A6C0REA0"/>
<keyword evidence="4" id="KW-1185">Reference proteome</keyword>
<keyword evidence="1" id="KW-0059">Arsenical resistance</keyword>
<sequence length="127" mass="14730">MAEAILRNHDDNLRIYSAGIEPVDHVSSIAIEVLKEVGINVEQSVPHSYSEYSDMEFDYLITVGEGTTEELKIPKVNYKRKLHLGFKSPYKGAKSQEEIKERCCAVRDELLSEMDYFYHRILKKRHP</sequence>
<dbReference type="GO" id="GO:0046685">
    <property type="term" value="P:response to arsenic-containing substance"/>
    <property type="evidence" value="ECO:0007669"/>
    <property type="project" value="UniProtKB-KW"/>
</dbReference>
<dbReference type="Gene3D" id="3.40.50.2300">
    <property type="match status" value="1"/>
</dbReference>
<dbReference type="PANTHER" id="PTHR43428:SF1">
    <property type="entry name" value="ARSENATE REDUCTASE"/>
    <property type="match status" value="1"/>
</dbReference>
<dbReference type="EMBL" id="CP048409">
    <property type="protein sequence ID" value="QIA08266.1"/>
    <property type="molecule type" value="Genomic_DNA"/>
</dbReference>
<evidence type="ECO:0000313" key="4">
    <source>
        <dbReference type="Proteomes" id="UP000474630"/>
    </source>
</evidence>
<accession>A0A6C0REA0</accession>
<evidence type="ECO:0000259" key="2">
    <source>
        <dbReference type="SMART" id="SM00226"/>
    </source>
</evidence>
<reference evidence="3 4" key="1">
    <citation type="submission" date="2020-02" db="EMBL/GenBank/DDBJ databases">
        <title>Genome sequencing for Draconibacterium sp. strain M1.</title>
        <authorList>
            <person name="Park S.-J."/>
        </authorList>
    </citation>
    <scope>NUCLEOTIDE SEQUENCE [LARGE SCALE GENOMIC DNA]</scope>
    <source>
        <strain evidence="3 4">M1</strain>
    </source>
</reference>
<proteinExistence type="predicted"/>
<dbReference type="KEGG" id="drc:G0Q07_11310"/>
<dbReference type="Proteomes" id="UP000474630">
    <property type="component" value="Chromosome"/>
</dbReference>
<dbReference type="InterPro" id="IPR023485">
    <property type="entry name" value="Ptyr_pPase"/>
</dbReference>
<feature type="domain" description="Phosphotyrosine protein phosphatase I" evidence="2">
    <location>
        <begin position="1"/>
        <end position="120"/>
    </location>
</feature>
<evidence type="ECO:0000256" key="1">
    <source>
        <dbReference type="ARBA" id="ARBA00022849"/>
    </source>
</evidence>
<dbReference type="Pfam" id="PF01451">
    <property type="entry name" value="LMWPc"/>
    <property type="match status" value="1"/>
</dbReference>
<dbReference type="InterPro" id="IPR036196">
    <property type="entry name" value="Ptyr_pPase_sf"/>
</dbReference>
<evidence type="ECO:0000313" key="3">
    <source>
        <dbReference type="EMBL" id="QIA08266.1"/>
    </source>
</evidence>
<dbReference type="PANTHER" id="PTHR43428">
    <property type="entry name" value="ARSENATE REDUCTASE"/>
    <property type="match status" value="1"/>
</dbReference>
<name>A0A6C0REA0_9BACT</name>